<dbReference type="InterPro" id="IPR000330">
    <property type="entry name" value="SNF2_N"/>
</dbReference>
<dbReference type="GO" id="GO:0005524">
    <property type="term" value="F:ATP binding"/>
    <property type="evidence" value="ECO:0007669"/>
    <property type="project" value="InterPro"/>
</dbReference>
<dbReference type="SUPFAM" id="SSF52540">
    <property type="entry name" value="P-loop containing nucleoside triphosphate hydrolases"/>
    <property type="match status" value="1"/>
</dbReference>
<evidence type="ECO:0000313" key="3">
    <source>
        <dbReference type="Proteomes" id="UP000784294"/>
    </source>
</evidence>
<feature type="domain" description="SNF2 N-terminal" evidence="1">
    <location>
        <begin position="19"/>
        <end position="162"/>
    </location>
</feature>
<dbReference type="GO" id="GO:0000724">
    <property type="term" value="P:double-strand break repair via homologous recombination"/>
    <property type="evidence" value="ECO:0007669"/>
    <property type="project" value="TreeGrafter"/>
</dbReference>
<dbReference type="GO" id="GO:0007131">
    <property type="term" value="P:reciprocal meiotic recombination"/>
    <property type="evidence" value="ECO:0007669"/>
    <property type="project" value="TreeGrafter"/>
</dbReference>
<gene>
    <name evidence="2" type="ORF">PXEA_LOCUS9821</name>
</gene>
<reference evidence="2" key="1">
    <citation type="submission" date="2018-11" db="EMBL/GenBank/DDBJ databases">
        <authorList>
            <consortium name="Pathogen Informatics"/>
        </authorList>
    </citation>
    <scope>NUCLEOTIDE SEQUENCE</scope>
</reference>
<dbReference type="GO" id="GO:0005634">
    <property type="term" value="C:nucleus"/>
    <property type="evidence" value="ECO:0007669"/>
    <property type="project" value="TreeGrafter"/>
</dbReference>
<dbReference type="GO" id="GO:0015616">
    <property type="term" value="F:DNA translocase activity"/>
    <property type="evidence" value="ECO:0007669"/>
    <property type="project" value="TreeGrafter"/>
</dbReference>
<dbReference type="Proteomes" id="UP000784294">
    <property type="component" value="Unassembled WGS sequence"/>
</dbReference>
<organism evidence="2 3">
    <name type="scientific">Protopolystoma xenopodis</name>
    <dbReference type="NCBI Taxonomy" id="117903"/>
    <lineage>
        <taxon>Eukaryota</taxon>
        <taxon>Metazoa</taxon>
        <taxon>Spiralia</taxon>
        <taxon>Lophotrochozoa</taxon>
        <taxon>Platyhelminthes</taxon>
        <taxon>Monogenea</taxon>
        <taxon>Polyopisthocotylea</taxon>
        <taxon>Polystomatidea</taxon>
        <taxon>Polystomatidae</taxon>
        <taxon>Protopolystoma</taxon>
    </lineage>
</organism>
<sequence length="168" mass="19067">MPVNIVKLDGRISKKLHPHQRSGVIFLYECLMGFRSESFRSTSGKGSFLLDISLDEEKSESDQSQRQLSNIYGAILAYVPVSDLQIPLSGILLFSDEMGLGKTIQSISAIWILLNQSLYGKDFIVRRCLILTPGSLVHNWCKEFFKWIGRERLPIFCVDSENTIKSHN</sequence>
<dbReference type="Pfam" id="PF00176">
    <property type="entry name" value="SNF2-rel_dom"/>
    <property type="match status" value="1"/>
</dbReference>
<dbReference type="Gene3D" id="3.40.50.10810">
    <property type="entry name" value="Tandem AAA-ATPase domain"/>
    <property type="match status" value="1"/>
</dbReference>
<dbReference type="OrthoDB" id="413460at2759"/>
<dbReference type="PANTHER" id="PTHR45629">
    <property type="entry name" value="SNF2/RAD54 FAMILY MEMBER"/>
    <property type="match status" value="1"/>
</dbReference>
<comment type="caution">
    <text evidence="2">The sequence shown here is derived from an EMBL/GenBank/DDBJ whole genome shotgun (WGS) entry which is preliminary data.</text>
</comment>
<evidence type="ECO:0000313" key="2">
    <source>
        <dbReference type="EMBL" id="VEL16381.1"/>
    </source>
</evidence>
<proteinExistence type="predicted"/>
<dbReference type="InterPro" id="IPR038718">
    <property type="entry name" value="SNF2-like_sf"/>
</dbReference>
<dbReference type="InterPro" id="IPR027417">
    <property type="entry name" value="P-loop_NTPase"/>
</dbReference>
<name>A0A448WNT1_9PLAT</name>
<evidence type="ECO:0000259" key="1">
    <source>
        <dbReference type="Pfam" id="PF00176"/>
    </source>
</evidence>
<dbReference type="EMBL" id="CAAALY010028244">
    <property type="protein sequence ID" value="VEL16381.1"/>
    <property type="molecule type" value="Genomic_DNA"/>
</dbReference>
<dbReference type="InterPro" id="IPR050496">
    <property type="entry name" value="SNF2_RAD54_helicase_repair"/>
</dbReference>
<dbReference type="AlphaFoldDB" id="A0A448WNT1"/>
<protein>
    <recommendedName>
        <fullName evidence="1">SNF2 N-terminal domain-containing protein</fullName>
    </recommendedName>
</protein>
<dbReference type="PANTHER" id="PTHR45629:SF7">
    <property type="entry name" value="DNA EXCISION REPAIR PROTEIN ERCC-6-RELATED"/>
    <property type="match status" value="1"/>
</dbReference>
<keyword evidence="3" id="KW-1185">Reference proteome</keyword>
<accession>A0A448WNT1</accession>